<protein>
    <recommendedName>
        <fullName evidence="8">Peptidase S8/S53 domain-containing protein</fullName>
    </recommendedName>
</protein>
<comment type="similarity">
    <text evidence="1 5">Belongs to the peptidase S8 family.</text>
</comment>
<dbReference type="GO" id="GO:0004252">
    <property type="term" value="F:serine-type endopeptidase activity"/>
    <property type="evidence" value="ECO:0007669"/>
    <property type="project" value="UniProtKB-UniRule"/>
</dbReference>
<evidence type="ECO:0000256" key="7">
    <source>
        <dbReference type="SAM" id="SignalP"/>
    </source>
</evidence>
<feature type="transmembrane region" description="Helical" evidence="6">
    <location>
        <begin position="393"/>
        <end position="416"/>
    </location>
</feature>
<keyword evidence="6" id="KW-1133">Transmembrane helix</keyword>
<dbReference type="PROSITE" id="PS51892">
    <property type="entry name" value="SUBTILASE"/>
    <property type="match status" value="1"/>
</dbReference>
<evidence type="ECO:0000256" key="6">
    <source>
        <dbReference type="SAM" id="Phobius"/>
    </source>
</evidence>
<dbReference type="GO" id="GO:0006508">
    <property type="term" value="P:proteolysis"/>
    <property type="evidence" value="ECO:0007669"/>
    <property type="project" value="UniProtKB-KW"/>
</dbReference>
<dbReference type="SUPFAM" id="SSF52743">
    <property type="entry name" value="Subtilisin-like"/>
    <property type="match status" value="1"/>
</dbReference>
<feature type="signal peptide" evidence="7">
    <location>
        <begin position="1"/>
        <end position="31"/>
    </location>
</feature>
<dbReference type="Proteomes" id="UP000244649">
    <property type="component" value="Unassembled WGS sequence"/>
</dbReference>
<evidence type="ECO:0000256" key="3">
    <source>
        <dbReference type="ARBA" id="ARBA00022801"/>
    </source>
</evidence>
<dbReference type="Gene3D" id="3.40.50.200">
    <property type="entry name" value="Peptidase S8/S53 domain"/>
    <property type="match status" value="1"/>
</dbReference>
<dbReference type="AlphaFoldDB" id="A0A2T7WJW5"/>
<keyword evidence="7" id="KW-0732">Signal</keyword>
<dbReference type="InterPro" id="IPR036852">
    <property type="entry name" value="Peptidase_S8/S53_dom_sf"/>
</dbReference>
<sequence length="429" mass="44381">MRRARRRLSVWATAATVAVVLMPLAPSSANAAGNDAQWWADTYGVGAAHSAGLTGAGVKVAVIDNQMNPNLPVFAGRNLSISETRVCTTGSEPVTDVADPASIHGTTMVAMLIGNGTGAGEVRGIAPDAEVTFYGLGPEDAPSCAQPTDDRLTPFGTLIKATVDDGAQVISMSYGTAAQEQDAPVVAYALARGVAVVISEPNASEIADPATDIASMNGIVGVSQVNRDGELQEKLDGGPFVVPETTVVAAGYNLPNVGANGDWSQTKNAAGSSFATPIVAGMLALAAQKYPQATGNQLVHALISSTNGTVHEPVRADDGYGYGAAWLPTLLTVDPEQYPDETPLMGRELGMPSAEQISQARAEGFVAPESQNEPRNTFDRGAVQQAPFDLTPLVVGGVGLLVVLVLVAGIITVLVITRQRRKTREGTTP</sequence>
<organism evidence="9 10">
    <name type="scientific">Microbacterium testaceum</name>
    <name type="common">Aureobacterium testaceum</name>
    <name type="synonym">Brevibacterium testaceum</name>
    <dbReference type="NCBI Taxonomy" id="2033"/>
    <lineage>
        <taxon>Bacteria</taxon>
        <taxon>Bacillati</taxon>
        <taxon>Actinomycetota</taxon>
        <taxon>Actinomycetes</taxon>
        <taxon>Micrococcales</taxon>
        <taxon>Microbacteriaceae</taxon>
        <taxon>Microbacterium</taxon>
    </lineage>
</organism>
<dbReference type="InterPro" id="IPR051048">
    <property type="entry name" value="Peptidase_S8/S53_subtilisin"/>
</dbReference>
<keyword evidence="6" id="KW-0812">Transmembrane</keyword>
<dbReference type="PANTHER" id="PTHR43399:SF4">
    <property type="entry name" value="CELL WALL-ASSOCIATED PROTEASE"/>
    <property type="match status" value="1"/>
</dbReference>
<keyword evidence="6" id="KW-0472">Membrane</keyword>
<dbReference type="PRINTS" id="PR00723">
    <property type="entry name" value="SUBTILISIN"/>
</dbReference>
<accession>A0A2T7WJW5</accession>
<evidence type="ECO:0000313" key="9">
    <source>
        <dbReference type="EMBL" id="PVE73810.1"/>
    </source>
</evidence>
<evidence type="ECO:0000256" key="5">
    <source>
        <dbReference type="PROSITE-ProRule" id="PRU01240"/>
    </source>
</evidence>
<comment type="caution">
    <text evidence="9">The sequence shown here is derived from an EMBL/GenBank/DDBJ whole genome shotgun (WGS) entry which is preliminary data.</text>
</comment>
<feature type="active site" description="Charge relay system" evidence="5">
    <location>
        <position position="273"/>
    </location>
</feature>
<proteinExistence type="inferred from homology"/>
<dbReference type="Pfam" id="PF00082">
    <property type="entry name" value="Peptidase_S8"/>
    <property type="match status" value="1"/>
</dbReference>
<evidence type="ECO:0000256" key="1">
    <source>
        <dbReference type="ARBA" id="ARBA00011073"/>
    </source>
</evidence>
<feature type="active site" description="Charge relay system" evidence="5">
    <location>
        <position position="64"/>
    </location>
</feature>
<name>A0A2T7WJW5_MICTE</name>
<feature type="active site" description="Charge relay system" evidence="5">
    <location>
        <position position="104"/>
    </location>
</feature>
<reference evidence="9 10" key="1">
    <citation type="submission" date="2018-04" db="EMBL/GenBank/DDBJ databases">
        <authorList>
            <person name="Go L.Y."/>
            <person name="Mitchell J.A."/>
        </authorList>
    </citation>
    <scope>NUCLEOTIDE SEQUENCE [LARGE SCALE GENOMIC DNA]</scope>
    <source>
        <strain evidence="9 10">TPD7010</strain>
    </source>
</reference>
<dbReference type="InterPro" id="IPR000209">
    <property type="entry name" value="Peptidase_S8/S53_dom"/>
</dbReference>
<dbReference type="CDD" id="cd00306">
    <property type="entry name" value="Peptidases_S8_S53"/>
    <property type="match status" value="1"/>
</dbReference>
<dbReference type="InterPro" id="IPR015500">
    <property type="entry name" value="Peptidase_S8_subtilisin-rel"/>
</dbReference>
<evidence type="ECO:0000259" key="8">
    <source>
        <dbReference type="Pfam" id="PF00082"/>
    </source>
</evidence>
<keyword evidence="4 5" id="KW-0720">Serine protease</keyword>
<dbReference type="EMBL" id="QDFT01000014">
    <property type="protein sequence ID" value="PVE73810.1"/>
    <property type="molecule type" value="Genomic_DNA"/>
</dbReference>
<evidence type="ECO:0000313" key="10">
    <source>
        <dbReference type="Proteomes" id="UP000244649"/>
    </source>
</evidence>
<gene>
    <name evidence="9" type="ORF">DC432_07740</name>
</gene>
<keyword evidence="3 5" id="KW-0378">Hydrolase</keyword>
<dbReference type="PANTHER" id="PTHR43399">
    <property type="entry name" value="SUBTILISIN-RELATED"/>
    <property type="match status" value="1"/>
</dbReference>
<keyword evidence="2 5" id="KW-0645">Protease</keyword>
<feature type="chain" id="PRO_5015526091" description="Peptidase S8/S53 domain-containing protein" evidence="7">
    <location>
        <begin position="32"/>
        <end position="429"/>
    </location>
</feature>
<feature type="domain" description="Peptidase S8/S53" evidence="8">
    <location>
        <begin position="55"/>
        <end position="323"/>
    </location>
</feature>
<evidence type="ECO:0000256" key="2">
    <source>
        <dbReference type="ARBA" id="ARBA00022670"/>
    </source>
</evidence>
<evidence type="ECO:0000256" key="4">
    <source>
        <dbReference type="ARBA" id="ARBA00022825"/>
    </source>
</evidence>